<dbReference type="EMBL" id="LBFC01000001">
    <property type="protein sequence ID" value="ONN28116.1"/>
    <property type="molecule type" value="Genomic_DNA"/>
</dbReference>
<dbReference type="PANTHER" id="PTHR11060:SF0">
    <property type="entry name" value="PROTEIN MEMO1"/>
    <property type="match status" value="1"/>
</dbReference>
<dbReference type="Pfam" id="PF01875">
    <property type="entry name" value="Memo"/>
    <property type="match status" value="1"/>
</dbReference>
<evidence type="ECO:0000313" key="4">
    <source>
        <dbReference type="Proteomes" id="UP000242616"/>
    </source>
</evidence>
<proteinExistence type="inferred from homology"/>
<dbReference type="Proteomes" id="UP000242616">
    <property type="component" value="Unassembled WGS sequence"/>
</dbReference>
<dbReference type="NCBIfam" id="TIGR04336">
    <property type="entry name" value="AmmeMemoSam_B"/>
    <property type="match status" value="1"/>
</dbReference>
<protein>
    <recommendedName>
        <fullName evidence="2">MEMO1 family protein XJ44_00150</fullName>
    </recommendedName>
</protein>
<comment type="caution">
    <text evidence="3">The sequence shown here is derived from an EMBL/GenBank/DDBJ whole genome shotgun (WGS) entry which is preliminary data.</text>
</comment>
<reference evidence="3 4" key="1">
    <citation type="submission" date="2015-06" db="EMBL/GenBank/DDBJ databases">
        <title>Genome sequencing of Thermotogales isolates from hydrothermal vents.</title>
        <authorList>
            <person name="Haverkamp T.H."/>
            <person name="Kublanov I.V."/>
            <person name="Nesbo C.L."/>
        </authorList>
    </citation>
    <scope>NUCLEOTIDE SEQUENCE [LARGE SCALE GENOMIC DNA]</scope>
    <source>
        <strain evidence="4">ik275mar</strain>
    </source>
</reference>
<evidence type="ECO:0000256" key="2">
    <source>
        <dbReference type="HAMAP-Rule" id="MF_00055"/>
    </source>
</evidence>
<evidence type="ECO:0000256" key="1">
    <source>
        <dbReference type="ARBA" id="ARBA00006315"/>
    </source>
</evidence>
<accession>A0ABX3IJV6</accession>
<name>A0ABX3IJV6_9BACT</name>
<dbReference type="Gene3D" id="3.40.830.10">
    <property type="entry name" value="LigB-like"/>
    <property type="match status" value="1"/>
</dbReference>
<dbReference type="PANTHER" id="PTHR11060">
    <property type="entry name" value="PROTEIN MEMO1"/>
    <property type="match status" value="1"/>
</dbReference>
<dbReference type="CDD" id="cd07361">
    <property type="entry name" value="MEMO_like"/>
    <property type="match status" value="1"/>
</dbReference>
<comment type="similarity">
    <text evidence="1 2">Belongs to the MEMO1 family.</text>
</comment>
<organism evidence="3 4">
    <name type="scientific">Thermosipho affectus</name>
    <dbReference type="NCBI Taxonomy" id="660294"/>
    <lineage>
        <taxon>Bacteria</taxon>
        <taxon>Thermotogati</taxon>
        <taxon>Thermotogota</taxon>
        <taxon>Thermotogae</taxon>
        <taxon>Thermotogales</taxon>
        <taxon>Fervidobacteriaceae</taxon>
        <taxon>Thermosipho</taxon>
    </lineage>
</organism>
<dbReference type="InterPro" id="IPR002737">
    <property type="entry name" value="MEMO1_fam"/>
</dbReference>
<gene>
    <name evidence="3" type="ORF">XJ44_00150</name>
</gene>
<evidence type="ECO:0000313" key="3">
    <source>
        <dbReference type="EMBL" id="ONN28116.1"/>
    </source>
</evidence>
<sequence length="262" mass="30598">MKRKMAFADKFYPKDVYKLKSFFDTYIDKVFLEESKKNFGMILPHAGYVYSGKTVLLTLKEALSFGKPERVIIFGTNHTGFGKETFSVWERGKWETPFGDLQIDELFTKKLLEYERVSSDYSVHLYEHSIEVILPFLKYCYNDFKIVPIVYNYQNYNSTLEMVEFLRSLNLEKTLIIASSDFNHYDSHKKTLKKDELLINEILKRNTTEFFKLGQEVSACGIGPISVVVEYFQNVKLVYHTTSAEFSGDYNFTVGYAGFVLW</sequence>
<keyword evidence="4" id="KW-1185">Reference proteome</keyword>
<dbReference type="HAMAP" id="MF_00055">
    <property type="entry name" value="MEMO1"/>
    <property type="match status" value="1"/>
</dbReference>